<keyword evidence="5" id="KW-0808">Transferase</keyword>
<dbReference type="InterPro" id="IPR043502">
    <property type="entry name" value="DNA/RNA_pol_sf"/>
</dbReference>
<dbReference type="KEGG" id="dli:dnl_64400"/>
<dbReference type="GO" id="GO:0004519">
    <property type="term" value="F:endonuclease activity"/>
    <property type="evidence" value="ECO:0007669"/>
    <property type="project" value="InterPro"/>
</dbReference>
<sequence length="556" mass="64678">MGADMRAAGASLRELIDWHNIKWNKVNRNVRRLQMRIVKALREGKARLVRALQYILTRSFGGRALAVRRVTENKGRRTAGVDKETWNTPHSKSKGILRLRKKGYRASPLRRVHIPKSNGKKRPLGIPTMIDRASQALWKLALEPITESTADPNSYGFRECRSTADAIEQCFTCLSRKSSAKWIYEGDIRACFDRISGKWLMENVPMDKKILNQWLKAGYIEKDRLYPTEDGTPQGGIISPLLANIALDGLENKLEAAFPWQDKIHLIRFADDFIITGNNKELLENKVTPIVKQHYGERGLELSEEKTHIAHIEKGFDFLGQNIRKYNGKLLIKPSDKNVRNLLQKVKGIIKNSPCKNPIHLIWEINPIIRGWANFHCHVVSKAIFGQVDFEITKTLWKWAKRRHPRLPVNQVKQKYFYQTERGRDWCFFGKKGNKKAALTKAMDVKIKRHVKIKGWANPYDPEWEMYFEGRLDKQTAENLKYRKRMFSLWKKQNGLCLVCKQRITEQTKWHKHHTIWKVDGGRDTLDNLVLLHPNCHRQLHSLKLKVKKPDSERGL</sequence>
<evidence type="ECO:0000313" key="4">
    <source>
        <dbReference type="EMBL" id="QTA81301.1"/>
    </source>
</evidence>
<dbReference type="PANTHER" id="PTHR34047">
    <property type="entry name" value="NUCLEAR INTRON MATURASE 1, MITOCHONDRIAL-RELATED"/>
    <property type="match status" value="1"/>
</dbReference>
<dbReference type="InterPro" id="IPR025960">
    <property type="entry name" value="RVT_N"/>
</dbReference>
<evidence type="ECO:0000256" key="1">
    <source>
        <dbReference type="ARBA" id="ARBA00034120"/>
    </source>
</evidence>
<dbReference type="EMBL" id="CP061799">
    <property type="protein sequence ID" value="QTA83797.1"/>
    <property type="molecule type" value="Genomic_DNA"/>
</dbReference>
<evidence type="ECO:0000313" key="6">
    <source>
        <dbReference type="EMBL" id="QTA83999.1"/>
    </source>
</evidence>
<dbReference type="CDD" id="cd01651">
    <property type="entry name" value="RT_G2_intron"/>
    <property type="match status" value="1"/>
</dbReference>
<accession>A0A975BE08</accession>
<dbReference type="KEGG" id="dli:dnl_00340"/>
<dbReference type="KEGG" id="dli:dnl_62130"/>
<keyword evidence="8" id="KW-1185">Reference proteome</keyword>
<dbReference type="PANTHER" id="PTHR34047:SF8">
    <property type="entry name" value="PROTEIN YKFC"/>
    <property type="match status" value="1"/>
</dbReference>
<organism evidence="5 8">
    <name type="scientific">Desulfonema limicola</name>
    <dbReference type="NCBI Taxonomy" id="45656"/>
    <lineage>
        <taxon>Bacteria</taxon>
        <taxon>Pseudomonadati</taxon>
        <taxon>Thermodesulfobacteriota</taxon>
        <taxon>Desulfobacteria</taxon>
        <taxon>Desulfobacterales</taxon>
        <taxon>Desulfococcaceae</taxon>
        <taxon>Desulfonema</taxon>
    </lineage>
</organism>
<dbReference type="InterPro" id="IPR002711">
    <property type="entry name" value="HNH"/>
</dbReference>
<comment type="similarity">
    <text evidence="1">Belongs to the bacterial reverse transcriptase family.</text>
</comment>
<dbReference type="AlphaFoldDB" id="A0A975BE08"/>
<dbReference type="EMBL" id="CP061799">
    <property type="protein sequence ID" value="QTA77837.1"/>
    <property type="molecule type" value="Genomic_DNA"/>
</dbReference>
<protein>
    <submittedName>
        <fullName evidence="5 6">Group II intron reverse transcriptase/maturase</fullName>
    </submittedName>
</protein>
<dbReference type="InterPro" id="IPR030931">
    <property type="entry name" value="Group_II_RT_mat"/>
</dbReference>
<dbReference type="EMBL" id="CP061799">
    <property type="protein sequence ID" value="QTA84010.1"/>
    <property type="molecule type" value="Genomic_DNA"/>
</dbReference>
<name>A0A975BE08_9BACT</name>
<dbReference type="Pfam" id="PF08388">
    <property type="entry name" value="GIIM"/>
    <property type="match status" value="1"/>
</dbReference>
<dbReference type="Pfam" id="PF00078">
    <property type="entry name" value="RVT_1"/>
    <property type="match status" value="1"/>
</dbReference>
<evidence type="ECO:0000259" key="2">
    <source>
        <dbReference type="PROSITE" id="PS50878"/>
    </source>
</evidence>
<evidence type="ECO:0000313" key="3">
    <source>
        <dbReference type="EMBL" id="QTA77837.1"/>
    </source>
</evidence>
<dbReference type="InterPro" id="IPR051083">
    <property type="entry name" value="GrpII_Intron_Splice-Mob/Def"/>
</dbReference>
<gene>
    <name evidence="3" type="ORF">dnl_00340</name>
    <name evidence="4" type="ORF">dnl_36340</name>
    <name evidence="5" type="ORF">dnl_62130</name>
    <name evidence="6" type="ORF">dnl_64290</name>
    <name evidence="7" type="ORF">dnl_64400</name>
</gene>
<dbReference type="Pfam" id="PF01844">
    <property type="entry name" value="HNH"/>
    <property type="match status" value="1"/>
</dbReference>
<evidence type="ECO:0000313" key="5">
    <source>
        <dbReference type="EMBL" id="QTA83797.1"/>
    </source>
</evidence>
<dbReference type="EMBL" id="CP061799">
    <property type="protein sequence ID" value="QTA81301.1"/>
    <property type="molecule type" value="Genomic_DNA"/>
</dbReference>
<evidence type="ECO:0000313" key="7">
    <source>
        <dbReference type="EMBL" id="QTA84010.1"/>
    </source>
</evidence>
<dbReference type="Proteomes" id="UP000663720">
    <property type="component" value="Chromosome"/>
</dbReference>
<dbReference type="SMART" id="SM00507">
    <property type="entry name" value="HNHc"/>
    <property type="match status" value="1"/>
</dbReference>
<dbReference type="GO" id="GO:0008270">
    <property type="term" value="F:zinc ion binding"/>
    <property type="evidence" value="ECO:0007669"/>
    <property type="project" value="InterPro"/>
</dbReference>
<dbReference type="EMBL" id="CP061799">
    <property type="protein sequence ID" value="QTA83999.1"/>
    <property type="molecule type" value="Genomic_DNA"/>
</dbReference>
<dbReference type="GO" id="GO:0003676">
    <property type="term" value="F:nucleic acid binding"/>
    <property type="evidence" value="ECO:0007669"/>
    <property type="project" value="InterPro"/>
</dbReference>
<dbReference type="InterPro" id="IPR003615">
    <property type="entry name" value="HNH_nuc"/>
</dbReference>
<evidence type="ECO:0000313" key="8">
    <source>
        <dbReference type="Proteomes" id="UP000663720"/>
    </source>
</evidence>
<keyword evidence="5" id="KW-0695">RNA-directed DNA polymerase</keyword>
<dbReference type="GO" id="GO:0003964">
    <property type="term" value="F:RNA-directed DNA polymerase activity"/>
    <property type="evidence" value="ECO:0007669"/>
    <property type="project" value="UniProtKB-KW"/>
</dbReference>
<dbReference type="PROSITE" id="PS50878">
    <property type="entry name" value="RT_POL"/>
    <property type="match status" value="1"/>
</dbReference>
<dbReference type="InterPro" id="IPR000477">
    <property type="entry name" value="RT_dom"/>
</dbReference>
<keyword evidence="5" id="KW-0548">Nucleotidyltransferase</keyword>
<dbReference type="CDD" id="cd00085">
    <property type="entry name" value="HNHc"/>
    <property type="match status" value="1"/>
</dbReference>
<feature type="domain" description="Reverse transcriptase" evidence="2">
    <location>
        <begin position="93"/>
        <end position="323"/>
    </location>
</feature>
<proteinExistence type="inferred from homology"/>
<dbReference type="SUPFAM" id="SSF56672">
    <property type="entry name" value="DNA/RNA polymerases"/>
    <property type="match status" value="1"/>
</dbReference>
<dbReference type="KEGG" id="dli:dnl_64290"/>
<reference evidence="5" key="1">
    <citation type="journal article" date="2021" name="Microb. Physiol.">
        <title>Proteogenomic Insights into the Physiology of Marine, Sulfate-Reducing, Filamentous Desulfonema limicola and Desulfonema magnum.</title>
        <authorList>
            <person name="Schnaars V."/>
            <person name="Wohlbrand L."/>
            <person name="Scheve S."/>
            <person name="Hinrichs C."/>
            <person name="Reinhardt R."/>
            <person name="Rabus R."/>
        </authorList>
    </citation>
    <scope>NUCLEOTIDE SEQUENCE</scope>
    <source>
        <strain evidence="5">5ac10</strain>
    </source>
</reference>
<dbReference type="KEGG" id="dli:dnl_36340"/>
<dbReference type="Gene3D" id="1.10.30.50">
    <property type="match status" value="1"/>
</dbReference>
<dbReference type="InterPro" id="IPR013597">
    <property type="entry name" value="Mat_intron_G2"/>
</dbReference>
<dbReference type="Pfam" id="PF13655">
    <property type="entry name" value="RVT_N"/>
    <property type="match status" value="1"/>
</dbReference>
<dbReference type="NCBIfam" id="TIGR04416">
    <property type="entry name" value="group_II_RT_mat"/>
    <property type="match status" value="1"/>
</dbReference>